<comment type="subcellular location">
    <subcellularLocation>
        <location evidence="1">Cell outer membrane</location>
    </subcellularLocation>
</comment>
<evidence type="ECO:0000256" key="5">
    <source>
        <dbReference type="ARBA" id="ARBA00023237"/>
    </source>
</evidence>
<dbReference type="AlphaFoldDB" id="A0A1H5X5Q2"/>
<dbReference type="Proteomes" id="UP000236735">
    <property type="component" value="Unassembled WGS sequence"/>
</dbReference>
<dbReference type="PROSITE" id="PS51257">
    <property type="entry name" value="PROKAR_LIPOPROTEIN"/>
    <property type="match status" value="1"/>
</dbReference>
<evidence type="ECO:0000256" key="1">
    <source>
        <dbReference type="ARBA" id="ARBA00004442"/>
    </source>
</evidence>
<dbReference type="RefSeq" id="WP_036911907.1">
    <property type="nucleotide sequence ID" value="NZ_FNUV01000008.1"/>
</dbReference>
<evidence type="ECO:0000256" key="2">
    <source>
        <dbReference type="ARBA" id="ARBA00006275"/>
    </source>
</evidence>
<dbReference type="EMBL" id="FNUV01000008">
    <property type="protein sequence ID" value="SEG07084.1"/>
    <property type="molecule type" value="Genomic_DNA"/>
</dbReference>
<dbReference type="InterPro" id="IPR012944">
    <property type="entry name" value="SusD_RagB_dom"/>
</dbReference>
<dbReference type="SUPFAM" id="SSF48452">
    <property type="entry name" value="TPR-like"/>
    <property type="match status" value="1"/>
</dbReference>
<dbReference type="InterPro" id="IPR011990">
    <property type="entry name" value="TPR-like_helical_dom_sf"/>
</dbReference>
<proteinExistence type="inferred from homology"/>
<keyword evidence="4" id="KW-0472">Membrane</keyword>
<evidence type="ECO:0000313" key="8">
    <source>
        <dbReference type="EMBL" id="SEG07084.1"/>
    </source>
</evidence>
<feature type="domain" description="RagB/SusD" evidence="6">
    <location>
        <begin position="431"/>
        <end position="577"/>
    </location>
</feature>
<evidence type="ECO:0000256" key="3">
    <source>
        <dbReference type="ARBA" id="ARBA00022729"/>
    </source>
</evidence>
<dbReference type="InterPro" id="IPR033985">
    <property type="entry name" value="SusD-like_N"/>
</dbReference>
<comment type="similarity">
    <text evidence="2">Belongs to the SusD family.</text>
</comment>
<organism evidence="8 9">
    <name type="scientific">Xylanibacter ruminicola</name>
    <name type="common">Prevotella ruminicola</name>
    <dbReference type="NCBI Taxonomy" id="839"/>
    <lineage>
        <taxon>Bacteria</taxon>
        <taxon>Pseudomonadati</taxon>
        <taxon>Bacteroidota</taxon>
        <taxon>Bacteroidia</taxon>
        <taxon>Bacteroidales</taxon>
        <taxon>Prevotellaceae</taxon>
        <taxon>Xylanibacter</taxon>
    </lineage>
</organism>
<dbReference type="Gene3D" id="1.25.40.390">
    <property type="match status" value="1"/>
</dbReference>
<feature type="domain" description="SusD-like N-terminal" evidence="7">
    <location>
        <begin position="86"/>
        <end position="232"/>
    </location>
</feature>
<dbReference type="GO" id="GO:0009279">
    <property type="term" value="C:cell outer membrane"/>
    <property type="evidence" value="ECO:0007669"/>
    <property type="project" value="UniProtKB-SubCell"/>
</dbReference>
<keyword evidence="5" id="KW-0998">Cell outer membrane</keyword>
<evidence type="ECO:0000259" key="6">
    <source>
        <dbReference type="Pfam" id="PF07980"/>
    </source>
</evidence>
<keyword evidence="3" id="KW-0732">Signal</keyword>
<evidence type="ECO:0000256" key="4">
    <source>
        <dbReference type="ARBA" id="ARBA00023136"/>
    </source>
</evidence>
<protein>
    <submittedName>
        <fullName evidence="8">Starch-binding associating with outer membrane</fullName>
    </submittedName>
</protein>
<reference evidence="8 9" key="1">
    <citation type="submission" date="2016-10" db="EMBL/GenBank/DDBJ databases">
        <authorList>
            <person name="de Groot N.N."/>
        </authorList>
    </citation>
    <scope>NUCLEOTIDE SEQUENCE [LARGE SCALE GENOMIC DNA]</scope>
    <source>
        <strain evidence="8 9">AR32</strain>
    </source>
</reference>
<dbReference type="Pfam" id="PF14322">
    <property type="entry name" value="SusD-like_3"/>
    <property type="match status" value="1"/>
</dbReference>
<dbReference type="Pfam" id="PF07980">
    <property type="entry name" value="SusD_RagB"/>
    <property type="match status" value="1"/>
</dbReference>
<sequence length="579" mass="66769">MKPIHYIFAAAIGMTALTGCTNLDETLYDQVGTQNYYNTKNDVVRATFRPFEHAFWSIQSRHVLNELSADQLITPTRDGWWDDGGRWRRLHYHQWDVEDAGDAETEWNGCFQGIMQCNYVIEDLEKLDASKFGFSTAEFDNLKAQCRVLRAWFYIRLLDAFRHVPLAVSFNDISKNTETQVEPRVIYDFIESELKECLPLLAEKTSLGGGNGTIQGQWTKAGAAALLVRLYLNAQVYIGEEHYTECAQIAQEVLDGKYGKYQVADRWDAAFDWNNDECDEVIFGFPAAPGYSYWHYQGDTYWWTTPSQVHHYLNDSRSKGGLHNTKYAASPSYAPNGKLLNFELGMPIQKFRKYDGDLRLKLYKNLGDSRREGMFFFGSLEYTDESGATKRVKAPEVDYELYIRDAVGKFQGMAPNQWLTESSSTLRDGDHNSGWHFAKYPFYSDEDTHQMESDYTEIRLPEIIYSLAECKLRQGQTAEAARLLNSVRRRNYPADKQAQALYAPEGSAILDMNEMLDEWGREFFAESRRRVDLIRYGKFSNSTWWDKSADADKHTEIFPIMRTILNANLNLVQNPGYNK</sequence>
<accession>A0A1H5X5Q2</accession>
<evidence type="ECO:0000313" key="9">
    <source>
        <dbReference type="Proteomes" id="UP000236735"/>
    </source>
</evidence>
<gene>
    <name evidence="8" type="ORF">SAMN05216354_2645</name>
</gene>
<evidence type="ECO:0000259" key="7">
    <source>
        <dbReference type="Pfam" id="PF14322"/>
    </source>
</evidence>
<name>A0A1H5X5Q2_XYLRU</name>